<dbReference type="InterPro" id="IPR045729">
    <property type="entry name" value="DUF6083"/>
</dbReference>
<protein>
    <submittedName>
        <fullName evidence="1">Uncharacterized protein</fullName>
    </submittedName>
</protein>
<keyword evidence="2" id="KW-1185">Reference proteome</keyword>
<organism evidence="1 2">
    <name type="scientific">Kineococcus rhizosphaerae</name>
    <dbReference type="NCBI Taxonomy" id="559628"/>
    <lineage>
        <taxon>Bacteria</taxon>
        <taxon>Bacillati</taxon>
        <taxon>Actinomycetota</taxon>
        <taxon>Actinomycetes</taxon>
        <taxon>Kineosporiales</taxon>
        <taxon>Kineosporiaceae</taxon>
        <taxon>Kineococcus</taxon>
    </lineage>
</organism>
<proteinExistence type="predicted"/>
<evidence type="ECO:0000313" key="2">
    <source>
        <dbReference type="Proteomes" id="UP000238083"/>
    </source>
</evidence>
<dbReference type="EMBL" id="PVZF01000002">
    <property type="protein sequence ID" value="PRY17386.1"/>
    <property type="molecule type" value="Genomic_DNA"/>
</dbReference>
<gene>
    <name evidence="1" type="ORF">CLV37_102349</name>
</gene>
<dbReference type="Proteomes" id="UP000238083">
    <property type="component" value="Unassembled WGS sequence"/>
</dbReference>
<dbReference type="Pfam" id="PF19561">
    <property type="entry name" value="DUF6083"/>
    <property type="match status" value="1"/>
</dbReference>
<accession>A0A2T0R8A2</accession>
<reference evidence="1 2" key="1">
    <citation type="submission" date="2018-03" db="EMBL/GenBank/DDBJ databases">
        <title>Genomic Encyclopedia of Archaeal and Bacterial Type Strains, Phase II (KMG-II): from individual species to whole genera.</title>
        <authorList>
            <person name="Goeker M."/>
        </authorList>
    </citation>
    <scope>NUCLEOTIDE SEQUENCE [LARGE SCALE GENOMIC DNA]</scope>
    <source>
        <strain evidence="1 2">DSM 19711</strain>
    </source>
</reference>
<name>A0A2T0R8A2_9ACTN</name>
<dbReference type="AlphaFoldDB" id="A0A2T0R8A2"/>
<sequence length="177" mass="19014">MCAFCGADDEDAGVQVSERLGVAVAVCAACRERFAARPAPRPVPVDEPVEGLPPTLGQQSSVVLDHVRRMQRLAAERPYVEEDCPHCGHLVHRYPGPDGGTVALAKEPVLAAGVPDDARWRVRDGRALPAPDDDPDDEDSVGARVQHAVVCPANPAPANPRLSRLWHAHLEPPPADW</sequence>
<evidence type="ECO:0000313" key="1">
    <source>
        <dbReference type="EMBL" id="PRY17386.1"/>
    </source>
</evidence>
<comment type="caution">
    <text evidence="1">The sequence shown here is derived from an EMBL/GenBank/DDBJ whole genome shotgun (WGS) entry which is preliminary data.</text>
</comment>